<gene>
    <name evidence="2" type="ORF">BGZ65_009520</name>
</gene>
<keyword evidence="3" id="KW-1185">Reference proteome</keyword>
<reference evidence="2" key="1">
    <citation type="journal article" date="2020" name="Fungal Divers.">
        <title>Resolving the Mortierellaceae phylogeny through synthesis of multi-gene phylogenetics and phylogenomics.</title>
        <authorList>
            <person name="Vandepol N."/>
            <person name="Liber J."/>
            <person name="Desiro A."/>
            <person name="Na H."/>
            <person name="Kennedy M."/>
            <person name="Barry K."/>
            <person name="Grigoriev I.V."/>
            <person name="Miller A.N."/>
            <person name="O'Donnell K."/>
            <person name="Stajich J.E."/>
            <person name="Bonito G."/>
        </authorList>
    </citation>
    <scope>NUCLEOTIDE SEQUENCE</scope>
    <source>
        <strain evidence="2">MES-2147</strain>
    </source>
</reference>
<evidence type="ECO:0000313" key="2">
    <source>
        <dbReference type="EMBL" id="KAF9962195.1"/>
    </source>
</evidence>
<proteinExistence type="predicted"/>
<dbReference type="OrthoDB" id="2357131at2759"/>
<feature type="coiled-coil region" evidence="1">
    <location>
        <begin position="5"/>
        <end position="64"/>
    </location>
</feature>
<sequence>MDQQKQLVDRTVQKMEQQVQQVEQSQQQVEEALKKIQQMDQQQQQQQQQQIEEILQKTQQMDKQTEHSHQQFQQRIEETVQKTQQMDQQKQLVDGMLQKMEQQVHQVEQSQQQMQQRVEGALQKIQQVDQQQQQQQQRIEENLQMTQQMDQQTENSHQQLLKRIEEAVQKTQQMDQQKKVIDEILQKMEQQVQQVEQSQRQIQQRVEGALQKIQQVDQQQQQQQQRIEENLQMTQQMDQQTQHSHQQLLQRIEEAVQKTQQDQQKQPIEEILQKIYEEDQQAEQSQQQAQQYIKESQQVDQQQQQQQIEEVLERTQQMDQQAQHSHQPQIVEIQQKMLQMDQQAVYSSQQMLQCIESSQKTWQMDQDMHRVQATLNMSFQETPVPRLFIVLPKTTATFNKQGKLCSSQFRLYYLCECGSHTMGRFSSGTQVIHVTKHAGYDLVNPNEFFDKYGTYLLTMMYMVKYGANADGLKVPPLLGLDLANEVEAGQEHLNFIKKNINHLVNDTILYLEETIGVTIGDLGASAYQELGILDLEQLKSYLRGNKGKRVTGELCRTITRDGKCVWVCSEHQLEYHQSTMQWLEKIITTSGGSYCEEAGEVKIKITSDELAKRFYDGMIKVCGIQSARNVLSPTVFELKLDFNGSIKNPTAGIITIHLNDLNSLSLDFERHSMTSVISQGEVKDVDMKIARLGDLTLDNFEFIKQCYTVRIEILHTPQQADEDLLASILHHIFMLKEFHIRCLDERSLATIDLVISTRENIFQSGGSLALRTFKLMAEGETHIKRVSGKYHNSIEAMVTFDMKADIQLQRQHLVVNDDPVCEFTRRYGWSIKTLVLPWAFSDYLAIVLNESSDERGSQIITGGLRIGSPGSDYQAITAFLKYNIWNLSQGNGRVSGCTWRTTHKSIVKRVKS</sequence>
<dbReference type="EMBL" id="JAAAHW010006387">
    <property type="protein sequence ID" value="KAF9962195.1"/>
    <property type="molecule type" value="Genomic_DNA"/>
</dbReference>
<feature type="coiled-coil region" evidence="1">
    <location>
        <begin position="97"/>
        <end position="321"/>
    </location>
</feature>
<organism evidence="2 3">
    <name type="scientific">Modicella reniformis</name>
    <dbReference type="NCBI Taxonomy" id="1440133"/>
    <lineage>
        <taxon>Eukaryota</taxon>
        <taxon>Fungi</taxon>
        <taxon>Fungi incertae sedis</taxon>
        <taxon>Mucoromycota</taxon>
        <taxon>Mortierellomycotina</taxon>
        <taxon>Mortierellomycetes</taxon>
        <taxon>Mortierellales</taxon>
        <taxon>Mortierellaceae</taxon>
        <taxon>Modicella</taxon>
    </lineage>
</organism>
<dbReference type="Proteomes" id="UP000749646">
    <property type="component" value="Unassembled WGS sequence"/>
</dbReference>
<name>A0A9P6J4R0_9FUNG</name>
<protein>
    <submittedName>
        <fullName evidence="2">Uncharacterized protein</fullName>
    </submittedName>
</protein>
<accession>A0A9P6J4R0</accession>
<keyword evidence="1" id="KW-0175">Coiled coil</keyword>
<dbReference type="AlphaFoldDB" id="A0A9P6J4R0"/>
<evidence type="ECO:0000313" key="3">
    <source>
        <dbReference type="Proteomes" id="UP000749646"/>
    </source>
</evidence>
<comment type="caution">
    <text evidence="2">The sequence shown here is derived from an EMBL/GenBank/DDBJ whole genome shotgun (WGS) entry which is preliminary data.</text>
</comment>
<evidence type="ECO:0000256" key="1">
    <source>
        <dbReference type="SAM" id="Coils"/>
    </source>
</evidence>